<dbReference type="Pfam" id="PF01925">
    <property type="entry name" value="TauE"/>
    <property type="match status" value="2"/>
</dbReference>
<dbReference type="PhylomeDB" id="A0A0G4H1G0"/>
<feature type="transmembrane region" description="Helical" evidence="5">
    <location>
        <begin position="277"/>
        <end position="302"/>
    </location>
</feature>
<protein>
    <submittedName>
        <fullName evidence="6">Uncharacterized protein</fullName>
    </submittedName>
</protein>
<keyword evidence="4 5" id="KW-0472">Membrane</keyword>
<keyword evidence="3 5" id="KW-1133">Transmembrane helix</keyword>
<evidence type="ECO:0000256" key="1">
    <source>
        <dbReference type="ARBA" id="ARBA00004141"/>
    </source>
</evidence>
<evidence type="ECO:0000256" key="5">
    <source>
        <dbReference type="SAM" id="Phobius"/>
    </source>
</evidence>
<dbReference type="OMA" id="TPIWLET"/>
<keyword evidence="7" id="KW-1185">Reference proteome</keyword>
<feature type="transmembrane region" description="Helical" evidence="5">
    <location>
        <begin position="314"/>
        <end position="337"/>
    </location>
</feature>
<evidence type="ECO:0000256" key="2">
    <source>
        <dbReference type="ARBA" id="ARBA00022692"/>
    </source>
</evidence>
<dbReference type="GO" id="GO:0016020">
    <property type="term" value="C:membrane"/>
    <property type="evidence" value="ECO:0007669"/>
    <property type="project" value="UniProtKB-SubCell"/>
</dbReference>
<gene>
    <name evidence="6" type="ORF">Vbra_19272</name>
</gene>
<dbReference type="GO" id="GO:0016567">
    <property type="term" value="P:protein ubiquitination"/>
    <property type="evidence" value="ECO:0007669"/>
    <property type="project" value="TreeGrafter"/>
</dbReference>
<name>A0A0G4H1G0_VITBC</name>
<organism evidence="6 7">
    <name type="scientific">Vitrella brassicaformis (strain CCMP3155)</name>
    <dbReference type="NCBI Taxonomy" id="1169540"/>
    <lineage>
        <taxon>Eukaryota</taxon>
        <taxon>Sar</taxon>
        <taxon>Alveolata</taxon>
        <taxon>Colpodellida</taxon>
        <taxon>Vitrellaceae</taxon>
        <taxon>Vitrella</taxon>
    </lineage>
</organism>
<dbReference type="Proteomes" id="UP000041254">
    <property type="component" value="Unassembled WGS sequence"/>
</dbReference>
<proteinExistence type="predicted"/>
<dbReference type="OrthoDB" id="431679at2759"/>
<dbReference type="STRING" id="1169540.A0A0G4H1G0"/>
<dbReference type="AlphaFoldDB" id="A0A0G4H1G0"/>
<dbReference type="GO" id="GO:0031464">
    <property type="term" value="C:Cul4A-RING E3 ubiquitin ligase complex"/>
    <property type="evidence" value="ECO:0007669"/>
    <property type="project" value="TreeGrafter"/>
</dbReference>
<comment type="subcellular location">
    <subcellularLocation>
        <location evidence="1">Membrane</location>
        <topology evidence="1">Multi-pass membrane protein</topology>
    </subcellularLocation>
</comment>
<feature type="transmembrane region" description="Helical" evidence="5">
    <location>
        <begin position="247"/>
        <end position="265"/>
    </location>
</feature>
<feature type="transmembrane region" description="Helical" evidence="5">
    <location>
        <begin position="208"/>
        <end position="227"/>
    </location>
</feature>
<sequence>MSIDGSSALTLTDAMLLEPLSITDPTVYSTCVALFACGVLASAAGMGGGAFYVTILMFVGGMTPHDAVPISKGVIFLGSLTALSYNMLTRHPVEGGSIIDMKLVQMTVPLALGGTMFGVLLLNLTPAYLLTGILAAIVTFVSFKTLRAAINAHRQEKMSPLPSKDEAEDSRCYTVPHFNRDELEEGNSLSWPLLGHRPLDSALQSSRVIVDCLLMSLLLVAVILLGYSSRQYPHSRHAANIRGGMCFAAFLLSVWLHGYFVVKILKEGGEDWTLPRCCIYGLVAFVAGIFSGLVGIGAGIIFSPFFLLMHVEPLSAVASAATCVLFTSTSTTAQYALMGRIPFDRAVVYGIVAAASSSLGVRWAASLTRHRRRSYLIFIVAIASALMAILLVVKVVTLLVKGK</sequence>
<feature type="transmembrane region" description="Helical" evidence="5">
    <location>
        <begin position="128"/>
        <end position="150"/>
    </location>
</feature>
<feature type="transmembrane region" description="Helical" evidence="5">
    <location>
        <begin position="377"/>
        <end position="400"/>
    </location>
</feature>
<dbReference type="VEuPathDB" id="CryptoDB:Vbra_19272"/>
<accession>A0A0G4H1G0</accession>
<dbReference type="PANTHER" id="PTHR14255">
    <property type="entry name" value="CEREBLON"/>
    <property type="match status" value="1"/>
</dbReference>
<dbReference type="InterPro" id="IPR002781">
    <property type="entry name" value="TM_pro_TauE-like"/>
</dbReference>
<dbReference type="InParanoid" id="A0A0G4H1G0"/>
<feature type="transmembrane region" description="Helical" evidence="5">
    <location>
        <begin position="346"/>
        <end position="365"/>
    </location>
</feature>
<dbReference type="PANTHER" id="PTHR14255:SF3">
    <property type="entry name" value="SULFITE EXPORTER TAUE_SAFE FAMILY PROTEIN 5-RELATED"/>
    <property type="match status" value="1"/>
</dbReference>
<keyword evidence="2 5" id="KW-0812">Transmembrane</keyword>
<evidence type="ECO:0000256" key="3">
    <source>
        <dbReference type="ARBA" id="ARBA00022989"/>
    </source>
</evidence>
<dbReference type="EMBL" id="CDMY01000938">
    <property type="protein sequence ID" value="CEM37444.1"/>
    <property type="molecule type" value="Genomic_DNA"/>
</dbReference>
<reference evidence="6 7" key="1">
    <citation type="submission" date="2014-11" db="EMBL/GenBank/DDBJ databases">
        <authorList>
            <person name="Zhu J."/>
            <person name="Qi W."/>
            <person name="Song R."/>
        </authorList>
    </citation>
    <scope>NUCLEOTIDE SEQUENCE [LARGE SCALE GENOMIC DNA]</scope>
</reference>
<evidence type="ECO:0000313" key="6">
    <source>
        <dbReference type="EMBL" id="CEM37444.1"/>
    </source>
</evidence>
<evidence type="ECO:0000313" key="7">
    <source>
        <dbReference type="Proteomes" id="UP000041254"/>
    </source>
</evidence>
<evidence type="ECO:0000256" key="4">
    <source>
        <dbReference type="ARBA" id="ARBA00023136"/>
    </source>
</evidence>
<feature type="transmembrane region" description="Helical" evidence="5">
    <location>
        <begin position="32"/>
        <end position="58"/>
    </location>
</feature>